<dbReference type="Pfam" id="PF00395">
    <property type="entry name" value="SLH"/>
    <property type="match status" value="1"/>
</dbReference>
<dbReference type="AlphaFoldDB" id="A0A1T4PJR2"/>
<dbReference type="PANTHER" id="PTHR43308">
    <property type="entry name" value="OUTER MEMBRANE PROTEIN ALPHA-RELATED"/>
    <property type="match status" value="1"/>
</dbReference>
<proteinExistence type="predicted"/>
<dbReference type="Proteomes" id="UP000191153">
    <property type="component" value="Unassembled WGS sequence"/>
</dbReference>
<evidence type="ECO:0000313" key="2">
    <source>
        <dbReference type="EMBL" id="SJZ91497.1"/>
    </source>
</evidence>
<name>A0A1T4PJR2_9FUSO</name>
<dbReference type="PANTHER" id="PTHR43308:SF1">
    <property type="entry name" value="OUTER MEMBRANE PROTEIN ALPHA"/>
    <property type="match status" value="1"/>
</dbReference>
<protein>
    <submittedName>
        <fullName evidence="2">S-layer homology domain-containing protein</fullName>
    </submittedName>
</protein>
<gene>
    <name evidence="2" type="ORF">SAMN02745174_01922</name>
</gene>
<dbReference type="RefSeq" id="WP_078694387.1">
    <property type="nucleotide sequence ID" value="NZ_FUWX01000015.1"/>
</dbReference>
<dbReference type="PROSITE" id="PS51272">
    <property type="entry name" value="SLH"/>
    <property type="match status" value="1"/>
</dbReference>
<keyword evidence="3" id="KW-1185">Reference proteome</keyword>
<accession>A0A1T4PJR2</accession>
<reference evidence="2 3" key="1">
    <citation type="submission" date="2017-02" db="EMBL/GenBank/DDBJ databases">
        <authorList>
            <person name="Peterson S.W."/>
        </authorList>
    </citation>
    <scope>NUCLEOTIDE SEQUENCE [LARGE SCALE GENOMIC DNA]</scope>
    <source>
        <strain evidence="2 3">ATCC 700028</strain>
    </source>
</reference>
<dbReference type="InterPro" id="IPR001119">
    <property type="entry name" value="SLH_dom"/>
</dbReference>
<dbReference type="OrthoDB" id="2112962at2"/>
<evidence type="ECO:0000259" key="1">
    <source>
        <dbReference type="PROSITE" id="PS51272"/>
    </source>
</evidence>
<sequence length="149" mass="17187">MKKFIFIYLILSTLIFAQGKMIFQDIPQNHWAYKAVENLVDEGVIPQDAYLFRGNSPVTRYEFAYDLSKALNKVNMEKANRGDLVILESLVYEFSQELNKIGFDAETFNGKIENIQNDIELLKKGISENQSSINELTERLKKLEEKVGD</sequence>
<dbReference type="STRING" id="180163.SAMN02745174_01922"/>
<feature type="domain" description="SLH" evidence="1">
    <location>
        <begin position="19"/>
        <end position="81"/>
    </location>
</feature>
<organism evidence="2 3">
    <name type="scientific">Cetobacterium ceti</name>
    <dbReference type="NCBI Taxonomy" id="180163"/>
    <lineage>
        <taxon>Bacteria</taxon>
        <taxon>Fusobacteriati</taxon>
        <taxon>Fusobacteriota</taxon>
        <taxon>Fusobacteriia</taxon>
        <taxon>Fusobacteriales</taxon>
        <taxon>Fusobacteriaceae</taxon>
        <taxon>Cetobacterium</taxon>
    </lineage>
</organism>
<dbReference type="InterPro" id="IPR051465">
    <property type="entry name" value="Cell_Envelope_Struct_Comp"/>
</dbReference>
<dbReference type="EMBL" id="FUWX01000015">
    <property type="protein sequence ID" value="SJZ91497.1"/>
    <property type="molecule type" value="Genomic_DNA"/>
</dbReference>
<evidence type="ECO:0000313" key="3">
    <source>
        <dbReference type="Proteomes" id="UP000191153"/>
    </source>
</evidence>